<dbReference type="RefSeq" id="WP_159526331.1">
    <property type="nucleotide sequence ID" value="NZ_WUUU01000064.1"/>
</dbReference>
<keyword evidence="2" id="KW-1185">Reference proteome</keyword>
<gene>
    <name evidence="1" type="ORF">GRX66_09430</name>
</gene>
<sequence>MDGRGLRSAVGFFPILMSECGYADIFGYEGRKLGDSVADIDPSWLGSA</sequence>
<dbReference type="OrthoDB" id="323389at2157"/>
<proteinExistence type="predicted"/>
<name>A0A6B0SMA5_9EURY</name>
<dbReference type="AlphaFoldDB" id="A0A6B0SMA5"/>
<evidence type="ECO:0000313" key="1">
    <source>
        <dbReference type="EMBL" id="MXR20811.1"/>
    </source>
</evidence>
<organism evidence="1 2">
    <name type="scientific">Halobacterium bonnevillei</name>
    <dbReference type="NCBI Taxonomy" id="2692200"/>
    <lineage>
        <taxon>Archaea</taxon>
        <taxon>Methanobacteriati</taxon>
        <taxon>Methanobacteriota</taxon>
        <taxon>Stenosarchaea group</taxon>
        <taxon>Halobacteria</taxon>
        <taxon>Halobacteriales</taxon>
        <taxon>Halobacteriaceae</taxon>
        <taxon>Halobacterium</taxon>
    </lineage>
</organism>
<reference evidence="1 2" key="1">
    <citation type="submission" date="2019-12" db="EMBL/GenBank/DDBJ databases">
        <title>Isolation and characterization of three novel carbon monoxide-oxidizing members of Halobacteria from salione crusts and soils.</title>
        <authorList>
            <person name="Myers M.R."/>
            <person name="King G.M."/>
        </authorList>
    </citation>
    <scope>NUCLEOTIDE SEQUENCE [LARGE SCALE GENOMIC DNA]</scope>
    <source>
        <strain evidence="1 2">PCN9</strain>
    </source>
</reference>
<dbReference type="EMBL" id="WUUU01000064">
    <property type="protein sequence ID" value="MXR20811.1"/>
    <property type="molecule type" value="Genomic_DNA"/>
</dbReference>
<dbReference type="Proteomes" id="UP000471521">
    <property type="component" value="Unassembled WGS sequence"/>
</dbReference>
<protein>
    <submittedName>
        <fullName evidence="1">Uncharacterized protein</fullName>
    </submittedName>
</protein>
<evidence type="ECO:0000313" key="2">
    <source>
        <dbReference type="Proteomes" id="UP000471521"/>
    </source>
</evidence>
<accession>A0A6B0SMA5</accession>
<comment type="caution">
    <text evidence="1">The sequence shown here is derived from an EMBL/GenBank/DDBJ whole genome shotgun (WGS) entry which is preliminary data.</text>
</comment>